<dbReference type="Pfam" id="PF00076">
    <property type="entry name" value="RRM_1"/>
    <property type="match status" value="2"/>
</dbReference>
<name>A0A7S1AZB8_NOCSC</name>
<evidence type="ECO:0000256" key="3">
    <source>
        <dbReference type="PROSITE-ProRule" id="PRU00176"/>
    </source>
</evidence>
<dbReference type="SUPFAM" id="SSF54928">
    <property type="entry name" value="RNA-binding domain, RBD"/>
    <property type="match status" value="2"/>
</dbReference>
<dbReference type="SMART" id="SM00360">
    <property type="entry name" value="RRM"/>
    <property type="match status" value="2"/>
</dbReference>
<feature type="domain" description="RRM" evidence="4">
    <location>
        <begin position="190"/>
        <end position="267"/>
    </location>
</feature>
<dbReference type="Gene3D" id="3.30.70.330">
    <property type="match status" value="2"/>
</dbReference>
<dbReference type="PANTHER" id="PTHR48033:SF10">
    <property type="entry name" value="RNA-BINDING PROTEIN SQUID"/>
    <property type="match status" value="1"/>
</dbReference>
<proteinExistence type="predicted"/>
<dbReference type="InterPro" id="IPR035979">
    <property type="entry name" value="RBD_domain_sf"/>
</dbReference>
<evidence type="ECO:0000256" key="2">
    <source>
        <dbReference type="ARBA" id="ARBA00023242"/>
    </source>
</evidence>
<dbReference type="GO" id="GO:0003723">
    <property type="term" value="F:RNA binding"/>
    <property type="evidence" value="ECO:0007669"/>
    <property type="project" value="UniProtKB-UniRule"/>
</dbReference>
<gene>
    <name evidence="5" type="ORF">NSCI0253_LOCUS43485</name>
</gene>
<dbReference type="InterPro" id="IPR000504">
    <property type="entry name" value="RRM_dom"/>
</dbReference>
<sequence length="307" mass="34216">MAVTGGRIFVKGLLPECEDEDLHRHFTKFGTVVTATITIDPETLLSRCAGHVQMANPAQVPELLKEEHAIWGHRLTLEEDQHEGKGDAVAHSDTQAGRFRAIQLDELFGPEDVKSYFTAEFGEVADIEFENDENGKWAETAMLRMADPSVLPKIFGKTDHEANGIPFKVRPVVKRLREANYGAADYSDAGRFYIGSLHRDTDDGELATYFSQFGEVDEAVTVPLKEGSHNFFGFVKFTNVTDEISRQMLEETHTIHDRQVNVKPYTRKKGRTAVKVSYQANASWDAPNYDSTSYGGGDSVYSKTTGT</sequence>
<dbReference type="PANTHER" id="PTHR48033">
    <property type="entry name" value="RNA-BINDING (RRM/RBD/RNP MOTIFS) FAMILY PROTEIN"/>
    <property type="match status" value="1"/>
</dbReference>
<dbReference type="GO" id="GO:0010468">
    <property type="term" value="P:regulation of gene expression"/>
    <property type="evidence" value="ECO:0007669"/>
    <property type="project" value="TreeGrafter"/>
</dbReference>
<keyword evidence="2" id="KW-0539">Nucleus</keyword>
<dbReference type="PROSITE" id="PS50102">
    <property type="entry name" value="RRM"/>
    <property type="match status" value="2"/>
</dbReference>
<comment type="subcellular location">
    <subcellularLocation>
        <location evidence="1">Nucleus</location>
    </subcellularLocation>
</comment>
<dbReference type="AlphaFoldDB" id="A0A7S1AZB8"/>
<dbReference type="EMBL" id="HBFQ01061344">
    <property type="protein sequence ID" value="CAD8869129.1"/>
    <property type="molecule type" value="Transcribed_RNA"/>
</dbReference>
<evidence type="ECO:0000259" key="4">
    <source>
        <dbReference type="PROSITE" id="PS50102"/>
    </source>
</evidence>
<dbReference type="GO" id="GO:0000785">
    <property type="term" value="C:chromatin"/>
    <property type="evidence" value="ECO:0007669"/>
    <property type="project" value="TreeGrafter"/>
</dbReference>
<evidence type="ECO:0000313" key="5">
    <source>
        <dbReference type="EMBL" id="CAD8869129.1"/>
    </source>
</evidence>
<evidence type="ECO:0000256" key="1">
    <source>
        <dbReference type="ARBA" id="ARBA00004123"/>
    </source>
</evidence>
<feature type="domain" description="RRM" evidence="4">
    <location>
        <begin position="6"/>
        <end position="94"/>
    </location>
</feature>
<organism evidence="5">
    <name type="scientific">Noctiluca scintillans</name>
    <name type="common">Sea sparkle</name>
    <name type="synonym">Red tide dinoflagellate</name>
    <dbReference type="NCBI Taxonomy" id="2966"/>
    <lineage>
        <taxon>Eukaryota</taxon>
        <taxon>Sar</taxon>
        <taxon>Alveolata</taxon>
        <taxon>Dinophyceae</taxon>
        <taxon>Noctilucales</taxon>
        <taxon>Noctilucaceae</taxon>
        <taxon>Noctiluca</taxon>
    </lineage>
</organism>
<keyword evidence="3" id="KW-0694">RNA-binding</keyword>
<dbReference type="GO" id="GO:0005654">
    <property type="term" value="C:nucleoplasm"/>
    <property type="evidence" value="ECO:0007669"/>
    <property type="project" value="TreeGrafter"/>
</dbReference>
<accession>A0A7S1AZB8</accession>
<protein>
    <recommendedName>
        <fullName evidence="4">RRM domain-containing protein</fullName>
    </recommendedName>
</protein>
<dbReference type="InterPro" id="IPR012677">
    <property type="entry name" value="Nucleotide-bd_a/b_plait_sf"/>
</dbReference>
<reference evidence="5" key="1">
    <citation type="submission" date="2021-01" db="EMBL/GenBank/DDBJ databases">
        <authorList>
            <person name="Corre E."/>
            <person name="Pelletier E."/>
            <person name="Niang G."/>
            <person name="Scheremetjew M."/>
            <person name="Finn R."/>
            <person name="Kale V."/>
            <person name="Holt S."/>
            <person name="Cochrane G."/>
            <person name="Meng A."/>
            <person name="Brown T."/>
            <person name="Cohen L."/>
        </authorList>
    </citation>
    <scope>NUCLEOTIDE SEQUENCE</scope>
</reference>